<dbReference type="RefSeq" id="WP_093515159.1">
    <property type="nucleotide sequence ID" value="NZ_FOIJ01000001.1"/>
</dbReference>
<dbReference type="PROSITE" id="PS51257">
    <property type="entry name" value="PROKAR_LIPOPROTEIN"/>
    <property type="match status" value="1"/>
</dbReference>
<evidence type="ECO:0000313" key="2">
    <source>
        <dbReference type="Proteomes" id="UP000199181"/>
    </source>
</evidence>
<dbReference type="EMBL" id="FOIJ01000001">
    <property type="protein sequence ID" value="SES79008.1"/>
    <property type="molecule type" value="Genomic_DNA"/>
</dbReference>
<keyword evidence="2" id="KW-1185">Reference proteome</keyword>
<name>A0A1H9ZBL7_9BACT</name>
<accession>A0A1H9ZBL7</accession>
<dbReference type="Proteomes" id="UP000199181">
    <property type="component" value="Unassembled WGS sequence"/>
</dbReference>
<dbReference type="AlphaFoldDB" id="A0A1H9ZBL7"/>
<organism evidence="1 2">
    <name type="scientific">Stigmatella erecta</name>
    <dbReference type="NCBI Taxonomy" id="83460"/>
    <lineage>
        <taxon>Bacteria</taxon>
        <taxon>Pseudomonadati</taxon>
        <taxon>Myxococcota</taxon>
        <taxon>Myxococcia</taxon>
        <taxon>Myxococcales</taxon>
        <taxon>Cystobacterineae</taxon>
        <taxon>Archangiaceae</taxon>
        <taxon>Stigmatella</taxon>
    </lineage>
</organism>
<evidence type="ECO:0000313" key="1">
    <source>
        <dbReference type="EMBL" id="SES79008.1"/>
    </source>
</evidence>
<protein>
    <recommendedName>
        <fullName evidence="3">Lipoprotein</fullName>
    </recommendedName>
</protein>
<proteinExistence type="predicted"/>
<evidence type="ECO:0008006" key="3">
    <source>
        <dbReference type="Google" id="ProtNLM"/>
    </source>
</evidence>
<gene>
    <name evidence="1" type="ORF">SAMN05443639_101239</name>
</gene>
<reference evidence="2" key="1">
    <citation type="submission" date="2016-10" db="EMBL/GenBank/DDBJ databases">
        <authorList>
            <person name="Varghese N."/>
            <person name="Submissions S."/>
        </authorList>
    </citation>
    <scope>NUCLEOTIDE SEQUENCE [LARGE SCALE GENOMIC DNA]</scope>
    <source>
        <strain evidence="2">DSM 16858</strain>
    </source>
</reference>
<sequence length="151" mass="15196">MTSGRLWLAALCLLSTGCDDEGAPCTDCPAIEGRYALAFAEGTVPAACASQGVGLPQGPLDLQRTGSQLTGSMEGVALQGSVYTNSSFLLLGSQGLDGGSDSLSFSGNYSAGNPDGGTQAQLTGSLTRGYTRAGSSTAPCSLVRSFTATRQ</sequence>